<evidence type="ECO:0000313" key="4">
    <source>
        <dbReference type="Proteomes" id="UP000001514"/>
    </source>
</evidence>
<keyword evidence="4" id="KW-1185">Reference proteome</keyword>
<evidence type="ECO:0000259" key="2">
    <source>
        <dbReference type="Pfam" id="PF04424"/>
    </source>
</evidence>
<dbReference type="InterPro" id="IPR033979">
    <property type="entry name" value="MINDY_domain"/>
</dbReference>
<protein>
    <recommendedName>
        <fullName evidence="2">MINDY deubiquitinase domain-containing protein</fullName>
    </recommendedName>
</protein>
<dbReference type="AlphaFoldDB" id="D8QP19"/>
<evidence type="ECO:0000256" key="1">
    <source>
        <dbReference type="SAM" id="MobiDB-lite"/>
    </source>
</evidence>
<dbReference type="Gramene" id="EFJ38854">
    <property type="protein sequence ID" value="EFJ38854"/>
    <property type="gene ID" value="SELMODRAFT_437710"/>
</dbReference>
<gene>
    <name evidence="3" type="ORF">SELMODRAFT_437710</name>
</gene>
<dbReference type="PANTHER" id="PTHR18063">
    <property type="entry name" value="NF-E2 INDUCIBLE PROTEIN"/>
    <property type="match status" value="1"/>
</dbReference>
<feature type="region of interest" description="Disordered" evidence="1">
    <location>
        <begin position="353"/>
        <end position="380"/>
    </location>
</feature>
<dbReference type="OrthoDB" id="10261212at2759"/>
<dbReference type="Proteomes" id="UP000001514">
    <property type="component" value="Unassembled WGS sequence"/>
</dbReference>
<dbReference type="OMA" id="CNYRKNI"/>
<dbReference type="GO" id="GO:0016807">
    <property type="term" value="F:cysteine-type carboxypeptidase activity"/>
    <property type="evidence" value="ECO:0000318"/>
    <property type="project" value="GO_Central"/>
</dbReference>
<evidence type="ECO:0000313" key="3">
    <source>
        <dbReference type="EMBL" id="EFJ38854.1"/>
    </source>
</evidence>
<dbReference type="eggNOG" id="KOG2427">
    <property type="taxonomic scope" value="Eukaryota"/>
</dbReference>
<accession>D8QP19</accession>
<proteinExistence type="predicted"/>
<dbReference type="InParanoid" id="D8QP19"/>
<dbReference type="GO" id="GO:0004843">
    <property type="term" value="F:cysteine-type deubiquitinase activity"/>
    <property type="evidence" value="ECO:0007669"/>
    <property type="project" value="InterPro"/>
</dbReference>
<dbReference type="HOGENOM" id="CLU_027548_0_0_1"/>
<name>D8QP19_SELML</name>
<dbReference type="KEGG" id="smo:SELMODRAFT_437710"/>
<feature type="compositionally biased region" description="Low complexity" evidence="1">
    <location>
        <begin position="577"/>
        <end position="600"/>
    </location>
</feature>
<feature type="compositionally biased region" description="Acidic residues" evidence="1">
    <location>
        <begin position="228"/>
        <end position="238"/>
    </location>
</feature>
<dbReference type="GO" id="GO:1990380">
    <property type="term" value="F:K48-linked deubiquitinase activity"/>
    <property type="evidence" value="ECO:0000318"/>
    <property type="project" value="GO_Central"/>
</dbReference>
<dbReference type="STRING" id="88036.D8QP19"/>
<feature type="compositionally biased region" description="Polar residues" evidence="1">
    <location>
        <begin position="601"/>
        <end position="619"/>
    </location>
</feature>
<feature type="domain" description="MINDY deubiquitinase" evidence="2">
    <location>
        <begin position="12"/>
        <end position="519"/>
    </location>
</feature>
<dbReference type="GO" id="GO:0071944">
    <property type="term" value="C:cell periphery"/>
    <property type="evidence" value="ECO:0000318"/>
    <property type="project" value="GO_Central"/>
</dbReference>
<sequence>MGGNEQDRTDAVYKTKIVNFLGRPVPIILQNDNGPCPLIAICNVLLLRNNVTLHKDSPDISLQSLLILVAERLLDSNSNNQDKDENYVQNQQQNISDAISLLPRLATGIDVNVRFRNIHDFEFTPECAIFDLLDIGLVHGWLCDPQDETTSRAVGSNSYNVLVEKLVALHAGKPAVEEEPTVDFAAATTASLGVPSPGLCSRTSFEGLQFLDFTDQKQEAPETLDTSLETETEGSNEAEETRKRKGDEEEAAQLLDALNLSRVDVPSTQLVDTENGASSPKKNPVETEAGLKEWPSMTVWVPEKDGGSGTESLVTVAEDSEWQTKIDRDTTESSQLSSSSDFECVEVDDCRTADSSNLSGEAEKMESATADSIAEDAGRENEGRIEIDEPLYEGETTYQSFEGDFENRELLYEGEAVIADSEPGSSGSDLRTSEALAIENFLSSHASQLTYYGLFSLQEGLKERELCVFFRNNHFSAMFKYEGDLFLLVTDQGYLNEPDVVWEKLTEVDGDSVFFTGNFTLFKADDRNTSSWNERDAVAATADYISQMGKPVPAPQTSIDPSYNSDLELAMALQQQEFDQQQNQQNQQPQQPQQQQQQQQSPRKPSNSPRKGHRQSSGITPGRLVTGPSSASPPPKSSDSKPKDKCKLM</sequence>
<feature type="region of interest" description="Disordered" evidence="1">
    <location>
        <begin position="577"/>
        <end position="649"/>
    </location>
</feature>
<dbReference type="PANTHER" id="PTHR18063:SF6">
    <property type="entry name" value="UBIQUITIN CARBOXYL-TERMINAL HYDROLASE"/>
    <property type="match status" value="1"/>
</dbReference>
<dbReference type="FunCoup" id="D8QP19">
    <property type="interactions" value="3002"/>
</dbReference>
<organism evidence="4">
    <name type="scientific">Selaginella moellendorffii</name>
    <name type="common">Spikemoss</name>
    <dbReference type="NCBI Taxonomy" id="88036"/>
    <lineage>
        <taxon>Eukaryota</taxon>
        <taxon>Viridiplantae</taxon>
        <taxon>Streptophyta</taxon>
        <taxon>Embryophyta</taxon>
        <taxon>Tracheophyta</taxon>
        <taxon>Lycopodiopsida</taxon>
        <taxon>Selaginellales</taxon>
        <taxon>Selaginellaceae</taxon>
        <taxon>Selaginella</taxon>
    </lineage>
</organism>
<dbReference type="EMBL" id="GL377565">
    <property type="protein sequence ID" value="EFJ38854.1"/>
    <property type="molecule type" value="Genomic_DNA"/>
</dbReference>
<dbReference type="Pfam" id="PF04424">
    <property type="entry name" value="MINDY_DUB"/>
    <property type="match status" value="1"/>
</dbReference>
<feature type="region of interest" description="Disordered" evidence="1">
    <location>
        <begin position="220"/>
        <end position="248"/>
    </location>
</feature>
<reference evidence="3 4" key="1">
    <citation type="journal article" date="2011" name="Science">
        <title>The Selaginella genome identifies genetic changes associated with the evolution of vascular plants.</title>
        <authorList>
            <person name="Banks J.A."/>
            <person name="Nishiyama T."/>
            <person name="Hasebe M."/>
            <person name="Bowman J.L."/>
            <person name="Gribskov M."/>
            <person name="dePamphilis C."/>
            <person name="Albert V.A."/>
            <person name="Aono N."/>
            <person name="Aoyama T."/>
            <person name="Ambrose B.A."/>
            <person name="Ashton N.W."/>
            <person name="Axtell M.J."/>
            <person name="Barker E."/>
            <person name="Barker M.S."/>
            <person name="Bennetzen J.L."/>
            <person name="Bonawitz N.D."/>
            <person name="Chapple C."/>
            <person name="Cheng C."/>
            <person name="Correa L.G."/>
            <person name="Dacre M."/>
            <person name="DeBarry J."/>
            <person name="Dreyer I."/>
            <person name="Elias M."/>
            <person name="Engstrom E.M."/>
            <person name="Estelle M."/>
            <person name="Feng L."/>
            <person name="Finet C."/>
            <person name="Floyd S.K."/>
            <person name="Frommer W.B."/>
            <person name="Fujita T."/>
            <person name="Gramzow L."/>
            <person name="Gutensohn M."/>
            <person name="Harholt J."/>
            <person name="Hattori M."/>
            <person name="Heyl A."/>
            <person name="Hirai T."/>
            <person name="Hiwatashi Y."/>
            <person name="Ishikawa M."/>
            <person name="Iwata M."/>
            <person name="Karol K.G."/>
            <person name="Koehler B."/>
            <person name="Kolukisaoglu U."/>
            <person name="Kubo M."/>
            <person name="Kurata T."/>
            <person name="Lalonde S."/>
            <person name="Li K."/>
            <person name="Li Y."/>
            <person name="Litt A."/>
            <person name="Lyons E."/>
            <person name="Manning G."/>
            <person name="Maruyama T."/>
            <person name="Michael T.P."/>
            <person name="Mikami K."/>
            <person name="Miyazaki S."/>
            <person name="Morinaga S."/>
            <person name="Murata T."/>
            <person name="Mueller-Roeber B."/>
            <person name="Nelson D.R."/>
            <person name="Obara M."/>
            <person name="Oguri Y."/>
            <person name="Olmstead R.G."/>
            <person name="Onodera N."/>
            <person name="Petersen B.L."/>
            <person name="Pils B."/>
            <person name="Prigge M."/>
            <person name="Rensing S.A."/>
            <person name="Riano-Pachon D.M."/>
            <person name="Roberts A.W."/>
            <person name="Sato Y."/>
            <person name="Scheller H.V."/>
            <person name="Schulz B."/>
            <person name="Schulz C."/>
            <person name="Shakirov E.V."/>
            <person name="Shibagaki N."/>
            <person name="Shinohara N."/>
            <person name="Shippen D.E."/>
            <person name="Soerensen I."/>
            <person name="Sotooka R."/>
            <person name="Sugimoto N."/>
            <person name="Sugita M."/>
            <person name="Sumikawa N."/>
            <person name="Tanurdzic M."/>
            <person name="Theissen G."/>
            <person name="Ulvskov P."/>
            <person name="Wakazuki S."/>
            <person name="Weng J.K."/>
            <person name="Willats W.W."/>
            <person name="Wipf D."/>
            <person name="Wolf P.G."/>
            <person name="Yang L."/>
            <person name="Zimmer A.D."/>
            <person name="Zhu Q."/>
            <person name="Mitros T."/>
            <person name="Hellsten U."/>
            <person name="Loque D."/>
            <person name="Otillar R."/>
            <person name="Salamov A."/>
            <person name="Schmutz J."/>
            <person name="Shapiro H."/>
            <person name="Lindquist E."/>
            <person name="Lucas S."/>
            <person name="Rokhsar D."/>
            <person name="Grigoriev I.V."/>
        </authorList>
    </citation>
    <scope>NUCLEOTIDE SEQUENCE [LARGE SCALE GENOMIC DNA]</scope>
</reference>
<dbReference type="InterPro" id="IPR007518">
    <property type="entry name" value="MINDY"/>
</dbReference>
<feature type="compositionally biased region" description="Basic and acidic residues" evidence="1">
    <location>
        <begin position="638"/>
        <end position="649"/>
    </location>
</feature>